<accession>A0A0F7KD05</accession>
<dbReference type="HAMAP" id="MF_00524">
    <property type="entry name" value="Glucokinase"/>
    <property type="match status" value="1"/>
</dbReference>
<name>A0A0F7KD05_9PROT</name>
<dbReference type="GO" id="GO:0005536">
    <property type="term" value="F:D-glucose binding"/>
    <property type="evidence" value="ECO:0007669"/>
    <property type="project" value="InterPro"/>
</dbReference>
<keyword evidence="7" id="KW-1185">Reference proteome</keyword>
<protein>
    <recommendedName>
        <fullName evidence="3">Glucokinase</fullName>
        <ecNumber evidence="3">2.7.1.2</ecNumber>
    </recommendedName>
    <alternativeName>
        <fullName evidence="3">Glucose kinase</fullName>
    </alternativeName>
</protein>
<dbReference type="GO" id="GO:0005737">
    <property type="term" value="C:cytoplasm"/>
    <property type="evidence" value="ECO:0007669"/>
    <property type="project" value="UniProtKB-SubCell"/>
</dbReference>
<sequence>MNNYFIYGDIGGTKTLLRAEVADGNKTDLYYERRYDSQAYPDFDMILADFLDKAELNQAGHFPISACFGIAGPIMSQRAKLTNLPWLMDASALAAKFSIPKVKLINDFEAIALGIEKLCLNDLAALQWGIAERQAMRVVLGAGTGMGVAWLHWQGDRYIPLSTEGGHIEFAPATSLQMELLDYLMKKFDHVSVERVLSGPGLTNIFNFLQSDPTRFPGIIAEELKEDSGAVIAQLAYEQKHPIALQAFELFVEIYGAYAGNLALLGLCRGGVYIAGGIAPKIIDTLLTGNFMHAFRHKGRYSEMMSEIPVYVIMNPQVGLLGAGLEAQRLMGAST</sequence>
<dbReference type="InterPro" id="IPR003836">
    <property type="entry name" value="Glucokinase"/>
</dbReference>
<dbReference type="Gene3D" id="3.30.420.40">
    <property type="match status" value="1"/>
</dbReference>
<evidence type="ECO:0000256" key="2">
    <source>
        <dbReference type="ARBA" id="ARBA00022777"/>
    </source>
</evidence>
<feature type="binding site" evidence="3">
    <location>
        <begin position="8"/>
        <end position="13"/>
    </location>
    <ligand>
        <name>ATP</name>
        <dbReference type="ChEBI" id="CHEBI:30616"/>
    </ligand>
</feature>
<keyword evidence="3" id="KW-0067">ATP-binding</keyword>
<dbReference type="EC" id="2.7.1.2" evidence="3"/>
<dbReference type="KEGG" id="nco:AAW31_00730"/>
<reference evidence="6 8" key="3">
    <citation type="submission" date="2019-07" db="EMBL/GenBank/DDBJ databases">
        <title>Active sludge and wastewater microbial communities from Klosterneuburg, Austria.</title>
        <authorList>
            <person name="Wagner M."/>
        </authorList>
    </citation>
    <scope>NUCLEOTIDE SEQUENCE [LARGE SCALE GENOMIC DNA]</scope>
    <source>
        <strain evidence="6 8">Nm2</strain>
    </source>
</reference>
<proteinExistence type="inferred from homology"/>
<dbReference type="EMBL" id="CP011451">
    <property type="protein sequence ID" value="AKH36674.1"/>
    <property type="molecule type" value="Genomic_DNA"/>
</dbReference>
<dbReference type="PANTHER" id="PTHR47363:SF1">
    <property type="entry name" value="GLUCOKINASE"/>
    <property type="match status" value="1"/>
</dbReference>
<evidence type="ECO:0000313" key="6">
    <source>
        <dbReference type="EMBL" id="TYP85832.1"/>
    </source>
</evidence>
<dbReference type="Gene3D" id="3.40.367.20">
    <property type="match status" value="1"/>
</dbReference>
<keyword evidence="1 3" id="KW-0808">Transferase</keyword>
<dbReference type="RefSeq" id="WP_046848777.1">
    <property type="nucleotide sequence ID" value="NZ_CBDIPD010000091.1"/>
</dbReference>
<dbReference type="SUPFAM" id="SSF53067">
    <property type="entry name" value="Actin-like ATPase domain"/>
    <property type="match status" value="1"/>
</dbReference>
<keyword evidence="3" id="KW-0324">Glycolysis</keyword>
<dbReference type="PATRIC" id="fig|44574.3.peg.183"/>
<evidence type="ECO:0000256" key="1">
    <source>
        <dbReference type="ARBA" id="ARBA00022679"/>
    </source>
</evidence>
<dbReference type="GO" id="GO:0005524">
    <property type="term" value="F:ATP binding"/>
    <property type="evidence" value="ECO:0007669"/>
    <property type="project" value="UniProtKB-UniRule"/>
</dbReference>
<organism evidence="5 7">
    <name type="scientific">Nitrosomonas communis</name>
    <dbReference type="NCBI Taxonomy" id="44574"/>
    <lineage>
        <taxon>Bacteria</taxon>
        <taxon>Pseudomonadati</taxon>
        <taxon>Pseudomonadota</taxon>
        <taxon>Betaproteobacteria</taxon>
        <taxon>Nitrosomonadales</taxon>
        <taxon>Nitrosomonadaceae</taxon>
        <taxon>Nitrosomonas</taxon>
    </lineage>
</organism>
<dbReference type="EMBL" id="VNHT01000035">
    <property type="protein sequence ID" value="TYP85832.1"/>
    <property type="molecule type" value="Genomic_DNA"/>
</dbReference>
<dbReference type="InterPro" id="IPR043129">
    <property type="entry name" value="ATPase_NBD"/>
</dbReference>
<keyword evidence="3" id="KW-0547">Nucleotide-binding</keyword>
<dbReference type="CDD" id="cd24008">
    <property type="entry name" value="ASKHA_NBD_GLK"/>
    <property type="match status" value="1"/>
</dbReference>
<dbReference type="Proteomes" id="UP000034156">
    <property type="component" value="Chromosome"/>
</dbReference>
<evidence type="ECO:0000313" key="5">
    <source>
        <dbReference type="EMBL" id="AKH36674.1"/>
    </source>
</evidence>
<evidence type="ECO:0000313" key="7">
    <source>
        <dbReference type="Proteomes" id="UP000034156"/>
    </source>
</evidence>
<dbReference type="GO" id="GO:0004340">
    <property type="term" value="F:glucokinase activity"/>
    <property type="evidence" value="ECO:0007669"/>
    <property type="project" value="UniProtKB-UniRule"/>
</dbReference>
<gene>
    <name evidence="3" type="primary">glk</name>
    <name evidence="5" type="ORF">AAW31_00730</name>
    <name evidence="6" type="ORF">BCL69_10359</name>
</gene>
<dbReference type="Proteomes" id="UP000324176">
    <property type="component" value="Unassembled WGS sequence"/>
</dbReference>
<reference evidence="5 7" key="2">
    <citation type="journal article" date="2016" name="Genome Announc.">
        <title>Genome Sequence of Nitrosomonas communis Strain Nm2, a Mesophilic Ammonia-Oxidizing Bacterium Isolated from Mediterranean Soil.</title>
        <authorList>
            <person name="Kozlowski J.A."/>
            <person name="Kits K.D."/>
            <person name="Stein L.Y."/>
        </authorList>
    </citation>
    <scope>NUCLEOTIDE SEQUENCE [LARGE SCALE GENOMIC DNA]</scope>
    <source>
        <strain evidence="5 7">Nm2</strain>
    </source>
</reference>
<evidence type="ECO:0000256" key="3">
    <source>
        <dbReference type="HAMAP-Rule" id="MF_00524"/>
    </source>
</evidence>
<dbReference type="NCBIfam" id="TIGR00749">
    <property type="entry name" value="glk"/>
    <property type="match status" value="1"/>
</dbReference>
<evidence type="ECO:0000256" key="4">
    <source>
        <dbReference type="RuleBase" id="RU004046"/>
    </source>
</evidence>
<comment type="subcellular location">
    <subcellularLocation>
        <location evidence="3">Cytoplasm</location>
    </subcellularLocation>
</comment>
<reference evidence="7" key="1">
    <citation type="submission" date="2015-05" db="EMBL/GenBank/DDBJ databases">
        <title>Draft genome of Nitrosomonas communis strain Nm2.</title>
        <authorList>
            <person name="Kozlowski J.A."/>
            <person name="Kits K.D."/>
            <person name="Stein L.Y."/>
        </authorList>
    </citation>
    <scope>NUCLEOTIDE SEQUENCE [LARGE SCALE GENOMIC DNA]</scope>
    <source>
        <strain evidence="7">Nm2</strain>
    </source>
</reference>
<dbReference type="PANTHER" id="PTHR47363">
    <property type="entry name" value="GLUCOKINASE"/>
    <property type="match status" value="1"/>
</dbReference>
<comment type="catalytic activity">
    <reaction evidence="3">
        <text>D-glucose + ATP = D-glucose 6-phosphate + ADP + H(+)</text>
        <dbReference type="Rhea" id="RHEA:17825"/>
        <dbReference type="ChEBI" id="CHEBI:4167"/>
        <dbReference type="ChEBI" id="CHEBI:15378"/>
        <dbReference type="ChEBI" id="CHEBI:30616"/>
        <dbReference type="ChEBI" id="CHEBI:61548"/>
        <dbReference type="ChEBI" id="CHEBI:456216"/>
        <dbReference type="EC" id="2.7.1.2"/>
    </reaction>
</comment>
<keyword evidence="2 3" id="KW-0418">Kinase</keyword>
<dbReference type="OrthoDB" id="257751at2"/>
<dbReference type="AlphaFoldDB" id="A0A0F7KD05"/>
<dbReference type="Pfam" id="PF02685">
    <property type="entry name" value="Glucokinase"/>
    <property type="match status" value="1"/>
</dbReference>
<keyword evidence="3" id="KW-0963">Cytoplasm</keyword>
<evidence type="ECO:0000313" key="8">
    <source>
        <dbReference type="Proteomes" id="UP000324176"/>
    </source>
</evidence>
<comment type="similarity">
    <text evidence="3 4">Belongs to the bacterial glucokinase family.</text>
</comment>
<dbReference type="GO" id="GO:0006096">
    <property type="term" value="P:glycolytic process"/>
    <property type="evidence" value="ECO:0007669"/>
    <property type="project" value="UniProtKB-UniRule"/>
</dbReference>